<dbReference type="Proteomes" id="UP000887579">
    <property type="component" value="Unplaced"/>
</dbReference>
<protein>
    <submittedName>
        <fullName evidence="2">L-serine ammonia-lyase</fullName>
    </submittedName>
</protein>
<evidence type="ECO:0000313" key="1">
    <source>
        <dbReference type="Proteomes" id="UP000887579"/>
    </source>
</evidence>
<dbReference type="WBParaSite" id="ES5_v2.g763.t1">
    <property type="protein sequence ID" value="ES5_v2.g763.t1"/>
    <property type="gene ID" value="ES5_v2.g763"/>
</dbReference>
<name>A0AC34GSH9_9BILA</name>
<proteinExistence type="predicted"/>
<sequence length="680" mass="75696">MKKNVAILAGGYCNEAAVKAAACVERYLDKDIYNPYIIILSSNGWKYDDIEIDKADFSIIVEGKKINFDVAYNCVHGKIGEDGCISGYFNIIGIPYTGCNTVTSALTFNKSYCNNVVASLGVIEVAKSVTIDEKTEGYLDEITSKKLKYPLIVKPATAGGSFGISKVTTEDELKPAIEKAFEESSQVLIEEFIEGRELTCGVYKISQKLIVLPITEIKSEKGFFDNEEKHNPTKSKTIKCTPAEISEDLTKKIQETASIIYEKLGCTSVVRFDLILEDETEKIFFLEVNTIPGFWNDQSFLMQQVLKSGINLTEFFGMLIEDAIERHEKVRDEDSLYDIENGIMEKIKKTVKQIQKEIIRTPCLISDYYSNLFGMKVYLKKENQQITGSFKARGALTVLKNLSKSDRSNGIIAASTGNHALALAYNCMKMDVPLTIVVPKCTSDLMKSMGKAYGASLVEFGYGYKEIPDVDAILVPSGGGILAGTKFVVKNINSNIKVIGIKADQHEPDKDEPFTLPSNFIAVHINGSLIHDIVKSQVDELISVDPDLVAFTMMEILEHEHLMVEPPAILGLAALRSGKLDYLKGKKVAVVLTGGNVDQPKFEAARNRTLFLQGKLTTISTLQINIREISYGYGSKQNINLVLELRDQVQNLELQYLLAQKYKHFDIKFPKRIPFGLPQF</sequence>
<organism evidence="1 2">
    <name type="scientific">Panagrolaimus sp. ES5</name>
    <dbReference type="NCBI Taxonomy" id="591445"/>
    <lineage>
        <taxon>Eukaryota</taxon>
        <taxon>Metazoa</taxon>
        <taxon>Ecdysozoa</taxon>
        <taxon>Nematoda</taxon>
        <taxon>Chromadorea</taxon>
        <taxon>Rhabditida</taxon>
        <taxon>Tylenchina</taxon>
        <taxon>Panagrolaimomorpha</taxon>
        <taxon>Panagrolaimoidea</taxon>
        <taxon>Panagrolaimidae</taxon>
        <taxon>Panagrolaimus</taxon>
    </lineage>
</organism>
<reference evidence="2" key="1">
    <citation type="submission" date="2022-11" db="UniProtKB">
        <authorList>
            <consortium name="WormBaseParasite"/>
        </authorList>
    </citation>
    <scope>IDENTIFICATION</scope>
</reference>
<accession>A0AC34GSH9</accession>
<evidence type="ECO:0000313" key="2">
    <source>
        <dbReference type="WBParaSite" id="ES5_v2.g763.t1"/>
    </source>
</evidence>